<dbReference type="GO" id="GO:0003677">
    <property type="term" value="F:DNA binding"/>
    <property type="evidence" value="ECO:0007669"/>
    <property type="project" value="UniProtKB-KW"/>
</dbReference>
<evidence type="ECO:0000313" key="4">
    <source>
        <dbReference type="EMBL" id="KAF2034341.1"/>
    </source>
</evidence>
<dbReference type="AlphaFoldDB" id="A0A9P4HJW5"/>
<protein>
    <recommendedName>
        <fullName evidence="3">HTH CENPB-type domain-containing protein</fullName>
    </recommendedName>
</protein>
<keyword evidence="2" id="KW-0539">Nucleus</keyword>
<accession>A0A9P4HJW5</accession>
<dbReference type="Pfam" id="PF03221">
    <property type="entry name" value="HTH_Tnp_Tc5"/>
    <property type="match status" value="1"/>
</dbReference>
<comment type="caution">
    <text evidence="4">The sequence shown here is derived from an EMBL/GenBank/DDBJ whole genome shotgun (WGS) entry which is preliminary data.</text>
</comment>
<dbReference type="PROSITE" id="PS51253">
    <property type="entry name" value="HTH_CENPB"/>
    <property type="match status" value="1"/>
</dbReference>
<dbReference type="InterPro" id="IPR006600">
    <property type="entry name" value="HTH_CenpB_DNA-bd_dom"/>
</dbReference>
<evidence type="ECO:0000256" key="1">
    <source>
        <dbReference type="ARBA" id="ARBA00023125"/>
    </source>
</evidence>
<evidence type="ECO:0000259" key="3">
    <source>
        <dbReference type="PROSITE" id="PS51253"/>
    </source>
</evidence>
<gene>
    <name evidence="4" type="ORF">EK21DRAFT_47657</name>
</gene>
<dbReference type="InterPro" id="IPR007889">
    <property type="entry name" value="HTH_Psq"/>
</dbReference>
<evidence type="ECO:0000313" key="5">
    <source>
        <dbReference type="Proteomes" id="UP000799777"/>
    </source>
</evidence>
<keyword evidence="5" id="KW-1185">Reference proteome</keyword>
<dbReference type="EMBL" id="ML978161">
    <property type="protein sequence ID" value="KAF2034341.1"/>
    <property type="molecule type" value="Genomic_DNA"/>
</dbReference>
<dbReference type="OrthoDB" id="3780765at2759"/>
<evidence type="ECO:0000256" key="2">
    <source>
        <dbReference type="ARBA" id="ARBA00023242"/>
    </source>
</evidence>
<dbReference type="Proteomes" id="UP000799777">
    <property type="component" value="Unassembled WGS sequence"/>
</dbReference>
<organism evidence="4 5">
    <name type="scientific">Setomelanomma holmii</name>
    <dbReference type="NCBI Taxonomy" id="210430"/>
    <lineage>
        <taxon>Eukaryota</taxon>
        <taxon>Fungi</taxon>
        <taxon>Dikarya</taxon>
        <taxon>Ascomycota</taxon>
        <taxon>Pezizomycotina</taxon>
        <taxon>Dothideomycetes</taxon>
        <taxon>Pleosporomycetidae</taxon>
        <taxon>Pleosporales</taxon>
        <taxon>Pleosporineae</taxon>
        <taxon>Phaeosphaeriaceae</taxon>
        <taxon>Setomelanomma</taxon>
    </lineage>
</organism>
<proteinExistence type="predicted"/>
<dbReference type="Gene3D" id="1.10.10.60">
    <property type="entry name" value="Homeodomain-like"/>
    <property type="match status" value="1"/>
</dbReference>
<dbReference type="SUPFAM" id="SSF46689">
    <property type="entry name" value="Homeodomain-like"/>
    <property type="match status" value="1"/>
</dbReference>
<reference evidence="4" key="1">
    <citation type="journal article" date="2020" name="Stud. Mycol.">
        <title>101 Dothideomycetes genomes: a test case for predicting lifestyles and emergence of pathogens.</title>
        <authorList>
            <person name="Haridas S."/>
            <person name="Albert R."/>
            <person name="Binder M."/>
            <person name="Bloem J."/>
            <person name="Labutti K."/>
            <person name="Salamov A."/>
            <person name="Andreopoulos B."/>
            <person name="Baker S."/>
            <person name="Barry K."/>
            <person name="Bills G."/>
            <person name="Bluhm B."/>
            <person name="Cannon C."/>
            <person name="Castanera R."/>
            <person name="Culley D."/>
            <person name="Daum C."/>
            <person name="Ezra D."/>
            <person name="Gonzalez J."/>
            <person name="Henrissat B."/>
            <person name="Kuo A."/>
            <person name="Liang C."/>
            <person name="Lipzen A."/>
            <person name="Lutzoni F."/>
            <person name="Magnuson J."/>
            <person name="Mondo S."/>
            <person name="Nolan M."/>
            <person name="Ohm R."/>
            <person name="Pangilinan J."/>
            <person name="Park H.-J."/>
            <person name="Ramirez L."/>
            <person name="Alfaro M."/>
            <person name="Sun H."/>
            <person name="Tritt A."/>
            <person name="Yoshinaga Y."/>
            <person name="Zwiers L.-H."/>
            <person name="Turgeon B."/>
            <person name="Goodwin S."/>
            <person name="Spatafora J."/>
            <person name="Crous P."/>
            <person name="Grigoriev I."/>
        </authorList>
    </citation>
    <scope>NUCLEOTIDE SEQUENCE</scope>
    <source>
        <strain evidence="4">CBS 110217</strain>
    </source>
</reference>
<keyword evidence="1" id="KW-0238">DNA-binding</keyword>
<feature type="non-terminal residue" evidence="4">
    <location>
        <position position="103"/>
    </location>
</feature>
<dbReference type="Pfam" id="PF05225">
    <property type="entry name" value="HTH_psq"/>
    <property type="match status" value="1"/>
</dbReference>
<feature type="domain" description="HTH CENPB-type" evidence="3">
    <location>
        <begin position="49"/>
        <end position="103"/>
    </location>
</feature>
<name>A0A9P4HJW5_9PLEO</name>
<sequence length="103" mass="11697">MEDREFHIQSAIRDLNDGVLTSQRQACKVYGIPRTTLQGRLAGQQSHAIAHQQQQRLTPEQEETLVNWILDEDLRAQPPSHSRVREMAARILNMNGDDAPLGQ</sequence>
<dbReference type="InterPro" id="IPR009057">
    <property type="entry name" value="Homeodomain-like_sf"/>
</dbReference>